<dbReference type="PROSITE" id="PS50115">
    <property type="entry name" value="ARFGAP"/>
    <property type="match status" value="1"/>
</dbReference>
<evidence type="ECO:0000259" key="6">
    <source>
        <dbReference type="PROSITE" id="PS50115"/>
    </source>
</evidence>
<dbReference type="InterPro" id="IPR000408">
    <property type="entry name" value="Reg_chr_condens"/>
</dbReference>
<dbReference type="InterPro" id="IPR000210">
    <property type="entry name" value="BTB/POZ_dom"/>
</dbReference>
<dbReference type="PROSITE" id="PS50097">
    <property type="entry name" value="BTB"/>
    <property type="match status" value="1"/>
</dbReference>
<feature type="region of interest" description="Disordered" evidence="4">
    <location>
        <begin position="345"/>
        <end position="375"/>
    </location>
</feature>
<gene>
    <name evidence="7" type="ORF">PBIL07802_LOCUS15087</name>
</gene>
<dbReference type="Pfam" id="PF01412">
    <property type="entry name" value="ArfGap"/>
    <property type="match status" value="1"/>
</dbReference>
<dbReference type="GO" id="GO:0008270">
    <property type="term" value="F:zinc ion binding"/>
    <property type="evidence" value="ECO:0007669"/>
    <property type="project" value="UniProtKB-KW"/>
</dbReference>
<keyword evidence="3" id="KW-0862">Zinc</keyword>
<dbReference type="EMBL" id="HBIB01023045">
    <property type="protein sequence ID" value="CAE0252858.1"/>
    <property type="molecule type" value="Transcribed_RNA"/>
</dbReference>
<feature type="compositionally biased region" description="Basic and acidic residues" evidence="4">
    <location>
        <begin position="357"/>
        <end position="366"/>
    </location>
</feature>
<feature type="domain" description="BTB" evidence="5">
    <location>
        <begin position="959"/>
        <end position="1026"/>
    </location>
</feature>
<dbReference type="SUPFAM" id="SSF50985">
    <property type="entry name" value="RCC1/BLIP-II"/>
    <property type="match status" value="1"/>
</dbReference>
<dbReference type="InterPro" id="IPR009091">
    <property type="entry name" value="RCC1/BLIP-II"/>
</dbReference>
<dbReference type="AlphaFoldDB" id="A0A7S3DBQ7"/>
<organism evidence="7">
    <name type="scientific">Palpitomonas bilix</name>
    <dbReference type="NCBI Taxonomy" id="652834"/>
    <lineage>
        <taxon>Eukaryota</taxon>
        <taxon>Eukaryota incertae sedis</taxon>
    </lineage>
</organism>
<dbReference type="Gene3D" id="3.30.710.10">
    <property type="entry name" value="Potassium Channel Kv1.1, Chain A"/>
    <property type="match status" value="1"/>
</dbReference>
<dbReference type="SMART" id="SM00105">
    <property type="entry name" value="ArfGap"/>
    <property type="match status" value="1"/>
</dbReference>
<evidence type="ECO:0000259" key="5">
    <source>
        <dbReference type="PROSITE" id="PS50097"/>
    </source>
</evidence>
<dbReference type="SUPFAM" id="SSF54695">
    <property type="entry name" value="POZ domain"/>
    <property type="match status" value="1"/>
</dbReference>
<dbReference type="PANTHER" id="PTHR22870">
    <property type="entry name" value="REGULATOR OF CHROMOSOME CONDENSATION"/>
    <property type="match status" value="1"/>
</dbReference>
<evidence type="ECO:0000256" key="3">
    <source>
        <dbReference type="PROSITE-ProRule" id="PRU00288"/>
    </source>
</evidence>
<dbReference type="InterPro" id="IPR011333">
    <property type="entry name" value="SKP1/BTB/POZ_sf"/>
</dbReference>
<evidence type="ECO:0000256" key="2">
    <source>
        <dbReference type="PROSITE-ProRule" id="PRU00235"/>
    </source>
</evidence>
<dbReference type="SUPFAM" id="SSF57863">
    <property type="entry name" value="ArfGap/RecO-like zinc finger"/>
    <property type="match status" value="1"/>
</dbReference>
<feature type="domain" description="Arf-GAP" evidence="6">
    <location>
        <begin position="42"/>
        <end position="145"/>
    </location>
</feature>
<name>A0A7S3DBQ7_9EUKA</name>
<dbReference type="PANTHER" id="PTHR22870:SF408">
    <property type="entry name" value="OS09G0560450 PROTEIN"/>
    <property type="match status" value="1"/>
</dbReference>
<dbReference type="GO" id="GO:0005096">
    <property type="term" value="F:GTPase activator activity"/>
    <property type="evidence" value="ECO:0007669"/>
    <property type="project" value="InterPro"/>
</dbReference>
<feature type="compositionally biased region" description="Basic and acidic residues" evidence="4">
    <location>
        <begin position="841"/>
        <end position="862"/>
    </location>
</feature>
<dbReference type="PROSITE" id="PS50012">
    <property type="entry name" value="RCC1_3"/>
    <property type="match status" value="3"/>
</dbReference>
<feature type="repeat" description="RCC1" evidence="2">
    <location>
        <begin position="513"/>
        <end position="569"/>
    </location>
</feature>
<accession>A0A7S3DBQ7</accession>
<feature type="compositionally biased region" description="Basic residues" evidence="4">
    <location>
        <begin position="830"/>
        <end position="840"/>
    </location>
</feature>
<dbReference type="Pfam" id="PF25390">
    <property type="entry name" value="WD40_RLD"/>
    <property type="match status" value="1"/>
</dbReference>
<evidence type="ECO:0000256" key="4">
    <source>
        <dbReference type="SAM" id="MobiDB-lite"/>
    </source>
</evidence>
<dbReference type="InterPro" id="IPR037278">
    <property type="entry name" value="ARFGAP/RecO"/>
</dbReference>
<dbReference type="CDD" id="cd18186">
    <property type="entry name" value="BTB_POZ_ZBTB_KLHL-like"/>
    <property type="match status" value="1"/>
</dbReference>
<evidence type="ECO:0008006" key="8">
    <source>
        <dbReference type="Google" id="ProtNLM"/>
    </source>
</evidence>
<feature type="region of interest" description="Disordered" evidence="4">
    <location>
        <begin position="825"/>
        <end position="862"/>
    </location>
</feature>
<evidence type="ECO:0000256" key="1">
    <source>
        <dbReference type="ARBA" id="ARBA00022737"/>
    </source>
</evidence>
<keyword evidence="3" id="KW-0863">Zinc-finger</keyword>
<dbReference type="InterPro" id="IPR038508">
    <property type="entry name" value="ArfGAP_dom_sf"/>
</dbReference>
<protein>
    <recommendedName>
        <fullName evidence="8">BTB domain-containing protein</fullName>
    </recommendedName>
</protein>
<dbReference type="InterPro" id="IPR051210">
    <property type="entry name" value="Ub_ligase/GEF_domain"/>
</dbReference>
<proteinExistence type="predicted"/>
<keyword evidence="3" id="KW-0479">Metal-binding</keyword>
<dbReference type="Gene3D" id="1.10.220.150">
    <property type="entry name" value="Arf GTPase activating protein"/>
    <property type="match status" value="1"/>
</dbReference>
<dbReference type="InterPro" id="IPR058923">
    <property type="entry name" value="RCC1-like_dom"/>
</dbReference>
<sequence>MELDNEPRHRHLLQGLSAYQSLEAMQQRHERGREAEAPPTFSRAREIFVGDEENCTCFDCGGRLAVDDRDVDLDRAADVVREGGSRGRVMRAWVCTKFGIFLCSMCAGNHRKIGVDVSFVRSPCFDTLLDSHLIALERGGNRRARHEIPDIYRPPPHILYFDLTDDRSLSTQSEDEQRRYMRSLYSSPAYDAYRRQLQDEVLEEVAEKKRQVATEVEAMEVVPDIDLSNFFGYAGTQAGLITGVSGGAERREDAYEGYGEVDGSEGRADLTLDVSAPLISVSAGMSFAAATTEDGEVYVWGEVGTDRHGLAAVFGETAAMPIANAVKSDRTGVMYTPRVVRVSDSVVEKEQAEEEKGEGGGERGRDASSSSTSLLPSSLLQWRGSSFTMVTCGQTHVVALTDAGGCYTWGDGYSFRLGHGTEMCETKPRLVARLAELKQQIVHAAAGPSFTVVVSSTGTVYSWGESYAGALGLTGTRSARLPEAVNVHQEDPRFRAVFASCSGSFVLAISISDKLYGWGDSASGQLGINRSGRHDMHPERVRIHLVFEEEDTLKQVSCGKCHVLYMTEAGRVYFRGLQKGASQQSAGRDKMKKVEWFGPNSKCGRAVAVAAGDGVSYVLTDVHEVYTWGLHLQGGKWKYVDTPMLVEGLSADSLVSISCGSGDTDLVYLKGNAVSDGWHTQRALSQLWEGAQAPTSADGSPSAGGDMEVRIGEGKTLCLHSFLIAALAPSLLAELKKAEVGGVVDLSGGEEVEEKGQTGKGGCIHALSAAPADDVLSFFSFFYSRLTRASTVKDALLMLDSRLRMFLPDADYWWLSAALEGAEMKSKEKREKRRGERRKGRVELKVGKSEGGRAENSENEAREGRGVFKMGKMLDVLGKKVQNKLEAALALAKQSVHALPHLDRDRRGSGKKVSLFKMERLRQDRMKEKEQLTTFISSRLTSQLIAMNTTSEHGCDDEGDFALIVRHVKLRCHKAMLASDFFAAAFAAGLKEAKEGVMVVSEEGISPSAAFVFLDLLYGAPFILSSDSPLALLNDHLSVAGLDEVKAEDLPSVCEAVQLMAGLYSLDRVGVAAANLCILSTLTDANFCTAAEVVVATRDDLLQECLLQAMEGAEGVKDKDTAAATMRKVLLGQVEV</sequence>
<reference evidence="7" key="1">
    <citation type="submission" date="2021-01" db="EMBL/GenBank/DDBJ databases">
        <authorList>
            <person name="Corre E."/>
            <person name="Pelletier E."/>
            <person name="Niang G."/>
            <person name="Scheremetjew M."/>
            <person name="Finn R."/>
            <person name="Kale V."/>
            <person name="Holt S."/>
            <person name="Cochrane G."/>
            <person name="Meng A."/>
            <person name="Brown T."/>
            <person name="Cohen L."/>
        </authorList>
    </citation>
    <scope>NUCLEOTIDE SEQUENCE</scope>
    <source>
        <strain evidence="7">NIES-2562</strain>
    </source>
</reference>
<feature type="repeat" description="RCC1" evidence="2">
    <location>
        <begin position="458"/>
        <end position="512"/>
    </location>
</feature>
<feature type="repeat" description="RCC1" evidence="2">
    <location>
        <begin position="404"/>
        <end position="457"/>
    </location>
</feature>
<evidence type="ECO:0000313" key="7">
    <source>
        <dbReference type="EMBL" id="CAE0252858.1"/>
    </source>
</evidence>
<keyword evidence="1" id="KW-0677">Repeat</keyword>
<dbReference type="InterPro" id="IPR001164">
    <property type="entry name" value="ArfGAP_dom"/>
</dbReference>
<dbReference type="Gene3D" id="2.130.10.30">
    <property type="entry name" value="Regulator of chromosome condensation 1/beta-lactamase-inhibitor protein II"/>
    <property type="match status" value="2"/>
</dbReference>